<organism evidence="1 2">
    <name type="scientific">Gossypium schwendimanii</name>
    <name type="common">Cotton</name>
    <dbReference type="NCBI Taxonomy" id="34291"/>
    <lineage>
        <taxon>Eukaryota</taxon>
        <taxon>Viridiplantae</taxon>
        <taxon>Streptophyta</taxon>
        <taxon>Embryophyta</taxon>
        <taxon>Tracheophyta</taxon>
        <taxon>Spermatophyta</taxon>
        <taxon>Magnoliopsida</taxon>
        <taxon>eudicotyledons</taxon>
        <taxon>Gunneridae</taxon>
        <taxon>Pentapetalae</taxon>
        <taxon>rosids</taxon>
        <taxon>malvids</taxon>
        <taxon>Malvales</taxon>
        <taxon>Malvaceae</taxon>
        <taxon>Malvoideae</taxon>
        <taxon>Gossypium</taxon>
    </lineage>
</organism>
<sequence>MEILDVEKVIADFEVMTKDVENVQRETLKMILEENRCVEYLQNMVLNGRIDPESFKACVPLFIYSSKQSKKKWGLFAGTTTTNVFRNSHFKKEMKVMQSECCIPDDPNPELADLIEKKCSKSSNWYGLIPELFPNVKYIYGIMTRSRELYLKNPRHYVTNVPLISVDYGSSKG</sequence>
<dbReference type="GO" id="GO:0016881">
    <property type="term" value="F:acid-amino acid ligase activity"/>
    <property type="evidence" value="ECO:0007669"/>
    <property type="project" value="TreeGrafter"/>
</dbReference>
<proteinExistence type="predicted"/>
<dbReference type="AlphaFoldDB" id="A0A7J9MEY0"/>
<dbReference type="Pfam" id="PF03321">
    <property type="entry name" value="GH3"/>
    <property type="match status" value="2"/>
</dbReference>
<accession>A0A7J9MEY0</accession>
<dbReference type="GO" id="GO:0005737">
    <property type="term" value="C:cytoplasm"/>
    <property type="evidence" value="ECO:0007669"/>
    <property type="project" value="TreeGrafter"/>
</dbReference>
<comment type="caution">
    <text evidence="1">The sequence shown here is derived from an EMBL/GenBank/DDBJ whole genome shotgun (WGS) entry which is preliminary data.</text>
</comment>
<reference evidence="1 2" key="1">
    <citation type="journal article" date="2019" name="Genome Biol. Evol.">
        <title>Insights into the evolution of the New World diploid cottons (Gossypium, subgenus Houzingenia) based on genome sequencing.</title>
        <authorList>
            <person name="Grover C.E."/>
            <person name="Arick M.A. 2nd"/>
            <person name="Thrash A."/>
            <person name="Conover J.L."/>
            <person name="Sanders W.S."/>
            <person name="Peterson D.G."/>
            <person name="Frelichowski J.E."/>
            <person name="Scheffler J.A."/>
            <person name="Scheffler B.E."/>
            <person name="Wendel J.F."/>
        </authorList>
    </citation>
    <scope>NUCLEOTIDE SEQUENCE [LARGE SCALE GENOMIC DNA]</scope>
    <source>
        <strain evidence="1">1</strain>
        <tissue evidence="1">Leaf</tissue>
    </source>
</reference>
<keyword evidence="2" id="KW-1185">Reference proteome</keyword>
<name>A0A7J9MEY0_GOSSC</name>
<dbReference type="Proteomes" id="UP000593576">
    <property type="component" value="Unassembled WGS sequence"/>
</dbReference>
<protein>
    <submittedName>
        <fullName evidence="1">Uncharacterized protein</fullName>
    </submittedName>
</protein>
<dbReference type="InterPro" id="IPR004993">
    <property type="entry name" value="GH3"/>
</dbReference>
<dbReference type="PANTHER" id="PTHR31901:SF5">
    <property type="entry name" value="JASMONOYL--L-AMINO ACID SYNTHETASE JAR1"/>
    <property type="match status" value="1"/>
</dbReference>
<dbReference type="PANTHER" id="PTHR31901">
    <property type="entry name" value="GH3 DOMAIN-CONTAINING PROTEIN"/>
    <property type="match status" value="1"/>
</dbReference>
<evidence type="ECO:0000313" key="1">
    <source>
        <dbReference type="EMBL" id="MBA0868979.1"/>
    </source>
</evidence>
<evidence type="ECO:0000313" key="2">
    <source>
        <dbReference type="Proteomes" id="UP000593576"/>
    </source>
</evidence>
<dbReference type="OrthoDB" id="985300at2759"/>
<gene>
    <name evidence="1" type="ORF">Goshw_021461</name>
</gene>
<dbReference type="EMBL" id="JABFAF010000010">
    <property type="protein sequence ID" value="MBA0868979.1"/>
    <property type="molecule type" value="Genomic_DNA"/>
</dbReference>